<dbReference type="Pfam" id="PF07727">
    <property type="entry name" value="RVT_2"/>
    <property type="match status" value="1"/>
</dbReference>
<proteinExistence type="predicted"/>
<sequence>MWRLDVKNDFLNGELDREIYMEQPRGFESINTNYVCKLKKALYGLKQAPRAWYGNIGEFLLQCGYSVTPSDSSLFVKEQYGKLAIVLVYVDDLIVTGDDEEEINRTRMNLSIRFQIKELGELKQFLGFEVEKREDGLFLSRRRYAIVLLEKFGLQECKPTTTPMEANVKLNSQEGKDLEDVTMYRQLVGSLIYLTLTRPDISYAVGVVSCFMQNPKKVHLEIIKRVLRYVKGTIDHGIIYKKGVECKLKGYCDDDYAGDLDTRRSTTRYLFTLGSGAVS</sequence>
<dbReference type="Proteomes" id="UP001497516">
    <property type="component" value="Chromosome 5"/>
</dbReference>
<gene>
    <name evidence="2" type="ORF">LTRI10_LOCUS31060</name>
</gene>
<dbReference type="InterPro" id="IPR013103">
    <property type="entry name" value="RVT_2"/>
</dbReference>
<protein>
    <recommendedName>
        <fullName evidence="1">Reverse transcriptase Ty1/copia-type domain-containing protein</fullName>
    </recommendedName>
</protein>
<dbReference type="AlphaFoldDB" id="A0AAV2EXB1"/>
<keyword evidence="3" id="KW-1185">Reference proteome</keyword>
<accession>A0AAV2EXB1</accession>
<organism evidence="2 3">
    <name type="scientific">Linum trigynum</name>
    <dbReference type="NCBI Taxonomy" id="586398"/>
    <lineage>
        <taxon>Eukaryota</taxon>
        <taxon>Viridiplantae</taxon>
        <taxon>Streptophyta</taxon>
        <taxon>Embryophyta</taxon>
        <taxon>Tracheophyta</taxon>
        <taxon>Spermatophyta</taxon>
        <taxon>Magnoliopsida</taxon>
        <taxon>eudicotyledons</taxon>
        <taxon>Gunneridae</taxon>
        <taxon>Pentapetalae</taxon>
        <taxon>rosids</taxon>
        <taxon>fabids</taxon>
        <taxon>Malpighiales</taxon>
        <taxon>Linaceae</taxon>
        <taxon>Linum</taxon>
    </lineage>
</organism>
<dbReference type="PANTHER" id="PTHR11439:SF475">
    <property type="entry name" value="CYSTEINE-RICH RLK (RECEPTOR-LIKE PROTEIN KINASE) 8"/>
    <property type="match status" value="1"/>
</dbReference>
<name>A0AAV2EXB1_9ROSI</name>
<reference evidence="2 3" key="1">
    <citation type="submission" date="2024-04" db="EMBL/GenBank/DDBJ databases">
        <authorList>
            <person name="Fracassetti M."/>
        </authorList>
    </citation>
    <scope>NUCLEOTIDE SEQUENCE [LARGE SCALE GENOMIC DNA]</scope>
</reference>
<dbReference type="PANTHER" id="PTHR11439">
    <property type="entry name" value="GAG-POL-RELATED RETROTRANSPOSON"/>
    <property type="match status" value="1"/>
</dbReference>
<evidence type="ECO:0000313" key="2">
    <source>
        <dbReference type="EMBL" id="CAL1390263.1"/>
    </source>
</evidence>
<feature type="domain" description="Reverse transcriptase Ty1/copia-type" evidence="1">
    <location>
        <begin position="3"/>
        <end position="165"/>
    </location>
</feature>
<evidence type="ECO:0000313" key="3">
    <source>
        <dbReference type="Proteomes" id="UP001497516"/>
    </source>
</evidence>
<dbReference type="SUPFAM" id="SSF56672">
    <property type="entry name" value="DNA/RNA polymerases"/>
    <property type="match status" value="1"/>
</dbReference>
<dbReference type="EMBL" id="OZ034818">
    <property type="protein sequence ID" value="CAL1390263.1"/>
    <property type="molecule type" value="Genomic_DNA"/>
</dbReference>
<evidence type="ECO:0000259" key="1">
    <source>
        <dbReference type="Pfam" id="PF07727"/>
    </source>
</evidence>
<dbReference type="InterPro" id="IPR043502">
    <property type="entry name" value="DNA/RNA_pol_sf"/>
</dbReference>